<evidence type="ECO:0008006" key="2">
    <source>
        <dbReference type="Google" id="ProtNLM"/>
    </source>
</evidence>
<name>A0A0F8YUF6_9ZZZZ</name>
<dbReference type="AlphaFoldDB" id="A0A0F8YUF6"/>
<gene>
    <name evidence="1" type="ORF">LCGC14_2776960</name>
</gene>
<feature type="non-terminal residue" evidence="1">
    <location>
        <position position="1"/>
    </location>
</feature>
<reference evidence="1" key="1">
    <citation type="journal article" date="2015" name="Nature">
        <title>Complex archaea that bridge the gap between prokaryotes and eukaryotes.</title>
        <authorList>
            <person name="Spang A."/>
            <person name="Saw J.H."/>
            <person name="Jorgensen S.L."/>
            <person name="Zaremba-Niedzwiedzka K."/>
            <person name="Martijn J."/>
            <person name="Lind A.E."/>
            <person name="van Eijk R."/>
            <person name="Schleper C."/>
            <person name="Guy L."/>
            <person name="Ettema T.J."/>
        </authorList>
    </citation>
    <scope>NUCLEOTIDE SEQUENCE</scope>
</reference>
<evidence type="ECO:0000313" key="1">
    <source>
        <dbReference type="EMBL" id="KKK85072.1"/>
    </source>
</evidence>
<protein>
    <recommendedName>
        <fullName evidence="2">Portal protein</fullName>
    </recommendedName>
</protein>
<proteinExistence type="predicted"/>
<accession>A0A0F8YUF6</accession>
<organism evidence="1">
    <name type="scientific">marine sediment metagenome</name>
    <dbReference type="NCBI Taxonomy" id="412755"/>
    <lineage>
        <taxon>unclassified sequences</taxon>
        <taxon>metagenomes</taxon>
        <taxon>ecological metagenomes</taxon>
    </lineage>
</organism>
<dbReference type="EMBL" id="LAZR01051479">
    <property type="protein sequence ID" value="KKK85072.1"/>
    <property type="molecule type" value="Genomic_DNA"/>
</dbReference>
<sequence>IKNDPAKDAQGQDITSTDDAIVYHLADNTVTIRGNPLLLPALDWIKQYRRFLASRIAIMLALARFAWHTKVKGGQGAVDTVKNTLDGNLPDAGSILFENLGSDTQPIKTDSGAKNAYEDGRMVKLQVAAATGIPEQYFGDISTGNLATAKTVEIPMMKQFQSLQQVWSDFYQEMDEVVFAFNKLAPDTWYVDRDFPAIAPADIAQAATALVQILQVMPELAVSDDVMQVALMTLGIDDPAEVLDQLAKEAIANPERELVKALKQFREAVKVSNNGGKEQ</sequence>
<comment type="caution">
    <text evidence="1">The sequence shown here is derived from an EMBL/GenBank/DDBJ whole genome shotgun (WGS) entry which is preliminary data.</text>
</comment>